<reference evidence="11 12" key="1">
    <citation type="submission" date="2018-10" db="EMBL/GenBank/DDBJ databases">
        <title>Genomic Encyclopedia of Archaeal and Bacterial Type Strains, Phase II (KMG-II): from individual species to whole genera.</title>
        <authorList>
            <person name="Goeker M."/>
        </authorList>
    </citation>
    <scope>NUCLEOTIDE SEQUENCE [LARGE SCALE GENOMIC DNA]</scope>
    <source>
        <strain evidence="11 12">RP-AC37</strain>
    </source>
</reference>
<accession>A0A420XUL0</accession>
<feature type="region of interest" description="Disordered" evidence="9">
    <location>
        <begin position="287"/>
        <end position="318"/>
    </location>
</feature>
<dbReference type="InterPro" id="IPR011009">
    <property type="entry name" value="Kinase-like_dom_sf"/>
</dbReference>
<evidence type="ECO:0000256" key="1">
    <source>
        <dbReference type="ARBA" id="ARBA00012513"/>
    </source>
</evidence>
<dbReference type="GO" id="GO:0045717">
    <property type="term" value="P:negative regulation of fatty acid biosynthetic process"/>
    <property type="evidence" value="ECO:0007669"/>
    <property type="project" value="UniProtKB-ARBA"/>
</dbReference>
<proteinExistence type="predicted"/>
<keyword evidence="5 11" id="KW-0418">Kinase</keyword>
<evidence type="ECO:0000256" key="8">
    <source>
        <dbReference type="ARBA" id="ARBA00048679"/>
    </source>
</evidence>
<feature type="region of interest" description="Disordered" evidence="9">
    <location>
        <begin position="517"/>
        <end position="558"/>
    </location>
</feature>
<dbReference type="FunFam" id="3.30.200.20:FF:000035">
    <property type="entry name" value="Serine/threonine protein kinase Stk1"/>
    <property type="match status" value="1"/>
</dbReference>
<sequence length="558" mass="55720">MTLSEGSLLGSRYELRVLLARGGMGEVWRAVDTRLGREVAVKVLHSAYAGDSDFHERFRAEARNTAAFSHPGVAQVYDFGEADGTPYLVMELVAGEPLSTVLDRQGAIGVPRTLDVLAQTARALEAAHAVGVVHRDVKPGNLLVTPDGTVKVTDFGIARAADALPLTATGTVMGSAPYLSPEQAHGRAATAASDVYALGVVAYECLAGHRPFVGETAVDVAAAHAQDAPPPLPPAIPTPLKELVLAMLGKDPAARPDDRAVAERAEALRGAGAAGAVGTLTSAQTAALPPLRPDPTPTRAQQLAPPVGAQSALRPFTPEPRRRRGALVALVTAAVVIVAGGAYGLSLALTGGSGDGGSADPGTGSAPAAPVATATSGSPAASEAPAPSAEASTPAAEPTPTPTRASTPTPTPTPRTTPTPTPSDTASATPTPTPTPTSSASPSSAAFDPDALVGGPETEAYAAISAAGFSFARLHRALDDSHTACTVADVQPDGDNSYDVTVWWPKDGATACAPLSKGGAAPQSVAVGGDNAGGGHAGGHGAGRHDGRGNGGSGKGDT</sequence>
<dbReference type="PANTHER" id="PTHR43289:SF6">
    <property type="entry name" value="SERINE_THREONINE-PROTEIN KINASE NEKL-3"/>
    <property type="match status" value="1"/>
</dbReference>
<keyword evidence="2" id="KW-0723">Serine/threonine-protein kinase</keyword>
<dbReference type="GO" id="GO:0005524">
    <property type="term" value="F:ATP binding"/>
    <property type="evidence" value="ECO:0007669"/>
    <property type="project" value="UniProtKB-KW"/>
</dbReference>
<dbReference type="SUPFAM" id="SSF56112">
    <property type="entry name" value="Protein kinase-like (PK-like)"/>
    <property type="match status" value="1"/>
</dbReference>
<keyword evidence="12" id="KW-1185">Reference proteome</keyword>
<dbReference type="PROSITE" id="PS00108">
    <property type="entry name" value="PROTEIN_KINASE_ST"/>
    <property type="match status" value="1"/>
</dbReference>
<evidence type="ECO:0000259" key="10">
    <source>
        <dbReference type="PROSITE" id="PS50011"/>
    </source>
</evidence>
<evidence type="ECO:0000313" key="12">
    <source>
        <dbReference type="Proteomes" id="UP000281955"/>
    </source>
</evidence>
<dbReference type="FunFam" id="1.10.510.10:FF:000021">
    <property type="entry name" value="Serine/threonine protein kinase"/>
    <property type="match status" value="1"/>
</dbReference>
<dbReference type="Proteomes" id="UP000281955">
    <property type="component" value="Unassembled WGS sequence"/>
</dbReference>
<feature type="compositionally biased region" description="Pro residues" evidence="9">
    <location>
        <begin position="409"/>
        <end position="421"/>
    </location>
</feature>
<dbReference type="PANTHER" id="PTHR43289">
    <property type="entry name" value="MITOGEN-ACTIVATED PROTEIN KINASE KINASE KINASE 20-RELATED"/>
    <property type="match status" value="1"/>
</dbReference>
<dbReference type="SMART" id="SM00220">
    <property type="entry name" value="S_TKc"/>
    <property type="match status" value="1"/>
</dbReference>
<dbReference type="InterPro" id="IPR000719">
    <property type="entry name" value="Prot_kinase_dom"/>
</dbReference>
<evidence type="ECO:0000256" key="7">
    <source>
        <dbReference type="ARBA" id="ARBA00047899"/>
    </source>
</evidence>
<name>A0A420XUL0_9ACTN</name>
<feature type="domain" description="Protein kinase" evidence="10">
    <location>
        <begin position="13"/>
        <end position="268"/>
    </location>
</feature>
<dbReference type="Gene3D" id="3.30.200.20">
    <property type="entry name" value="Phosphorylase Kinase, domain 1"/>
    <property type="match status" value="1"/>
</dbReference>
<dbReference type="PROSITE" id="PS50011">
    <property type="entry name" value="PROTEIN_KINASE_DOM"/>
    <property type="match status" value="1"/>
</dbReference>
<evidence type="ECO:0000256" key="4">
    <source>
        <dbReference type="ARBA" id="ARBA00022741"/>
    </source>
</evidence>
<comment type="caution">
    <text evidence="11">The sequence shown here is derived from an EMBL/GenBank/DDBJ whole genome shotgun (WGS) entry which is preliminary data.</text>
</comment>
<feature type="compositionally biased region" description="Gly residues" evidence="9">
    <location>
        <begin position="530"/>
        <end position="541"/>
    </location>
</feature>
<evidence type="ECO:0000313" key="11">
    <source>
        <dbReference type="EMBL" id="RKS80339.1"/>
    </source>
</evidence>
<evidence type="ECO:0000256" key="6">
    <source>
        <dbReference type="ARBA" id="ARBA00022840"/>
    </source>
</evidence>
<feature type="compositionally biased region" description="Gly residues" evidence="9">
    <location>
        <begin position="549"/>
        <end position="558"/>
    </location>
</feature>
<evidence type="ECO:0000256" key="2">
    <source>
        <dbReference type="ARBA" id="ARBA00022527"/>
    </source>
</evidence>
<keyword evidence="6" id="KW-0067">ATP-binding</keyword>
<dbReference type="GO" id="GO:0004674">
    <property type="term" value="F:protein serine/threonine kinase activity"/>
    <property type="evidence" value="ECO:0007669"/>
    <property type="project" value="UniProtKB-KW"/>
</dbReference>
<dbReference type="Gene3D" id="1.10.510.10">
    <property type="entry name" value="Transferase(Phosphotransferase) domain 1"/>
    <property type="match status" value="1"/>
</dbReference>
<dbReference type="EC" id="2.7.11.1" evidence="1"/>
<dbReference type="EMBL" id="RBWV01000009">
    <property type="protein sequence ID" value="RKS80339.1"/>
    <property type="molecule type" value="Genomic_DNA"/>
</dbReference>
<keyword evidence="4" id="KW-0547">Nucleotide-binding</keyword>
<dbReference type="FunCoup" id="A0A420XUL0">
    <property type="interactions" value="70"/>
</dbReference>
<evidence type="ECO:0000256" key="5">
    <source>
        <dbReference type="ARBA" id="ARBA00022777"/>
    </source>
</evidence>
<dbReference type="InParanoid" id="A0A420XUL0"/>
<feature type="compositionally biased region" description="Low complexity" evidence="9">
    <location>
        <begin position="360"/>
        <end position="408"/>
    </location>
</feature>
<feature type="compositionally biased region" description="Low complexity" evidence="9">
    <location>
        <begin position="422"/>
        <end position="446"/>
    </location>
</feature>
<dbReference type="RefSeq" id="WP_231121453.1">
    <property type="nucleotide sequence ID" value="NZ_RBWV01000009.1"/>
</dbReference>
<dbReference type="AlphaFoldDB" id="A0A420XUL0"/>
<dbReference type="CDD" id="cd14014">
    <property type="entry name" value="STKc_PknB_like"/>
    <property type="match status" value="1"/>
</dbReference>
<dbReference type="Pfam" id="PF00069">
    <property type="entry name" value="Pkinase"/>
    <property type="match status" value="1"/>
</dbReference>
<gene>
    <name evidence="11" type="ORF">CLV35_0768</name>
</gene>
<organism evidence="11 12">
    <name type="scientific">Motilibacter peucedani</name>
    <dbReference type="NCBI Taxonomy" id="598650"/>
    <lineage>
        <taxon>Bacteria</taxon>
        <taxon>Bacillati</taxon>
        <taxon>Actinomycetota</taxon>
        <taxon>Actinomycetes</taxon>
        <taxon>Motilibacterales</taxon>
        <taxon>Motilibacteraceae</taxon>
        <taxon>Motilibacter</taxon>
    </lineage>
</organism>
<comment type="catalytic activity">
    <reaction evidence="8">
        <text>L-seryl-[protein] + ATP = O-phospho-L-seryl-[protein] + ADP + H(+)</text>
        <dbReference type="Rhea" id="RHEA:17989"/>
        <dbReference type="Rhea" id="RHEA-COMP:9863"/>
        <dbReference type="Rhea" id="RHEA-COMP:11604"/>
        <dbReference type="ChEBI" id="CHEBI:15378"/>
        <dbReference type="ChEBI" id="CHEBI:29999"/>
        <dbReference type="ChEBI" id="CHEBI:30616"/>
        <dbReference type="ChEBI" id="CHEBI:83421"/>
        <dbReference type="ChEBI" id="CHEBI:456216"/>
        <dbReference type="EC" id="2.7.11.1"/>
    </reaction>
</comment>
<comment type="catalytic activity">
    <reaction evidence="7">
        <text>L-threonyl-[protein] + ATP = O-phospho-L-threonyl-[protein] + ADP + H(+)</text>
        <dbReference type="Rhea" id="RHEA:46608"/>
        <dbReference type="Rhea" id="RHEA-COMP:11060"/>
        <dbReference type="Rhea" id="RHEA-COMP:11605"/>
        <dbReference type="ChEBI" id="CHEBI:15378"/>
        <dbReference type="ChEBI" id="CHEBI:30013"/>
        <dbReference type="ChEBI" id="CHEBI:30616"/>
        <dbReference type="ChEBI" id="CHEBI:61977"/>
        <dbReference type="ChEBI" id="CHEBI:456216"/>
        <dbReference type="EC" id="2.7.11.1"/>
    </reaction>
</comment>
<evidence type="ECO:0000256" key="3">
    <source>
        <dbReference type="ARBA" id="ARBA00022679"/>
    </source>
</evidence>
<evidence type="ECO:0000256" key="9">
    <source>
        <dbReference type="SAM" id="MobiDB-lite"/>
    </source>
</evidence>
<dbReference type="InterPro" id="IPR008271">
    <property type="entry name" value="Ser/Thr_kinase_AS"/>
</dbReference>
<feature type="region of interest" description="Disordered" evidence="9">
    <location>
        <begin position="353"/>
        <end position="452"/>
    </location>
</feature>
<keyword evidence="3" id="KW-0808">Transferase</keyword>
<protein>
    <recommendedName>
        <fullName evidence="1">non-specific serine/threonine protein kinase</fullName>
        <ecNumber evidence="1">2.7.11.1</ecNumber>
    </recommendedName>
</protein>